<dbReference type="OMA" id="ACAEIDH"/>
<dbReference type="HOGENOM" id="CLU_054590_2_1_1"/>
<name>A0A060S299_PYCCI</name>
<keyword evidence="3" id="KW-1185">Reference proteome</keyword>
<organism evidence="2 3">
    <name type="scientific">Pycnoporus cinnabarinus</name>
    <name type="common">Cinnabar-red polypore</name>
    <name type="synonym">Trametes cinnabarina</name>
    <dbReference type="NCBI Taxonomy" id="5643"/>
    <lineage>
        <taxon>Eukaryota</taxon>
        <taxon>Fungi</taxon>
        <taxon>Dikarya</taxon>
        <taxon>Basidiomycota</taxon>
        <taxon>Agaricomycotina</taxon>
        <taxon>Agaricomycetes</taxon>
        <taxon>Polyporales</taxon>
        <taxon>Polyporaceae</taxon>
        <taxon>Trametes</taxon>
    </lineage>
</organism>
<reference evidence="2" key="1">
    <citation type="submission" date="2014-01" db="EMBL/GenBank/DDBJ databases">
        <title>The genome of the white-rot fungus Pycnoporus cinnabarinus: a basidiomycete model with a versatile arsenal for lignocellulosic biomass breakdown.</title>
        <authorList>
            <person name="Levasseur A."/>
            <person name="Lomascolo A."/>
            <person name="Ruiz-Duenas F.J."/>
            <person name="Uzan E."/>
            <person name="Piumi F."/>
            <person name="Kues U."/>
            <person name="Ram A.F.J."/>
            <person name="Murat C."/>
            <person name="Haon M."/>
            <person name="Benoit I."/>
            <person name="Arfi Y."/>
            <person name="Chevret D."/>
            <person name="Drula E."/>
            <person name="Kwon M.J."/>
            <person name="Gouret P."/>
            <person name="Lesage-Meessen L."/>
            <person name="Lombard V."/>
            <person name="Mariette J."/>
            <person name="Noirot C."/>
            <person name="Park J."/>
            <person name="Patyshakuliyeva A."/>
            <person name="Wieneger R.A.B."/>
            <person name="Wosten H.A.B."/>
            <person name="Martin F."/>
            <person name="Coutinho P.M."/>
            <person name="de Vries R."/>
            <person name="Martinez A.T."/>
            <person name="Klopp C."/>
            <person name="Pontarotti P."/>
            <person name="Henrissat B."/>
            <person name="Record E."/>
        </authorList>
    </citation>
    <scope>NUCLEOTIDE SEQUENCE [LARGE SCALE GENOMIC DNA]</scope>
    <source>
        <strain evidence="2">BRFM137</strain>
    </source>
</reference>
<dbReference type="PANTHER" id="PTHR17630:SF44">
    <property type="entry name" value="PROTEIN AIM2"/>
    <property type="match status" value="1"/>
</dbReference>
<evidence type="ECO:0000313" key="2">
    <source>
        <dbReference type="EMBL" id="CDO68502.1"/>
    </source>
</evidence>
<dbReference type="STRING" id="5643.A0A060S299"/>
<dbReference type="EMBL" id="CCBP010000019">
    <property type="protein sequence ID" value="CDO68502.1"/>
    <property type="molecule type" value="Genomic_DNA"/>
</dbReference>
<dbReference type="AlphaFoldDB" id="A0A060S299"/>
<gene>
    <name evidence="2" type="ORF">BN946_scf184499.g27</name>
</gene>
<evidence type="ECO:0000259" key="1">
    <source>
        <dbReference type="Pfam" id="PF01738"/>
    </source>
</evidence>
<dbReference type="InterPro" id="IPR002925">
    <property type="entry name" value="Dienelactn_hydro"/>
</dbReference>
<dbReference type="InterPro" id="IPR029058">
    <property type="entry name" value="AB_hydrolase_fold"/>
</dbReference>
<sequence length="250" mass="28290">MSDRILAGPPGECCRQTVHHDGTPRGSLENIAGVNTYIARAATGDRERIILFFSDVYGALYKNSQLVMDYWAENGYLVLGLDYFEGDSKALLNLDDETFDYPGWIKAKQARADALLPPWIHAVRERYGTSKKYVCVGYCFGAPYVMDHLKTDWIIAGAFGHPAFLNEDHFRGIKRPLLMSCAEVDHTFPLGSRRRAEDLLVEQKATYYIQVFSSVKHGFALRGDPNVPAERWGKEESARAILDWFDHFCA</sequence>
<dbReference type="OrthoDB" id="1393670at2759"/>
<dbReference type="Gene3D" id="3.40.50.1820">
    <property type="entry name" value="alpha/beta hydrolase"/>
    <property type="match status" value="1"/>
</dbReference>
<dbReference type="GO" id="GO:0016787">
    <property type="term" value="F:hydrolase activity"/>
    <property type="evidence" value="ECO:0007669"/>
    <property type="project" value="InterPro"/>
</dbReference>
<feature type="domain" description="Dienelactone hydrolase" evidence="1">
    <location>
        <begin position="35"/>
        <end position="248"/>
    </location>
</feature>
<comment type="caution">
    <text evidence="2">The sequence shown here is derived from an EMBL/GenBank/DDBJ whole genome shotgun (WGS) entry which is preliminary data.</text>
</comment>
<proteinExistence type="predicted"/>
<dbReference type="PANTHER" id="PTHR17630">
    <property type="entry name" value="DIENELACTONE HYDROLASE"/>
    <property type="match status" value="1"/>
</dbReference>
<dbReference type="SUPFAM" id="SSF53474">
    <property type="entry name" value="alpha/beta-Hydrolases"/>
    <property type="match status" value="1"/>
</dbReference>
<accession>A0A060S299</accession>
<evidence type="ECO:0000313" key="3">
    <source>
        <dbReference type="Proteomes" id="UP000029665"/>
    </source>
</evidence>
<dbReference type="Proteomes" id="UP000029665">
    <property type="component" value="Unassembled WGS sequence"/>
</dbReference>
<dbReference type="Pfam" id="PF01738">
    <property type="entry name" value="DLH"/>
    <property type="match status" value="1"/>
</dbReference>
<protein>
    <recommendedName>
        <fullName evidence="1">Dienelactone hydrolase domain-containing protein</fullName>
    </recommendedName>
</protein>